<keyword evidence="2" id="KW-1185">Reference proteome</keyword>
<proteinExistence type="predicted"/>
<protein>
    <submittedName>
        <fullName evidence="1">Uncharacterized protein</fullName>
    </submittedName>
</protein>
<name>A0A1W2EY38_9BACT</name>
<dbReference type="AlphaFoldDB" id="A0A1W2EY38"/>
<sequence length="151" mass="17410">MGRHSRGKRPCCICRKWFQPDVRQKGRQKTCGNPDCMREQHRRKCGEWNKKNKDYFKTNYLDKKIQSAQEKISKEDETPTANGGQAPILPYEIILNEYGTKNLIILQYLIFLITRDSRASHGYGGETGKIPLVKPVTNPHGSLRDMMALND</sequence>
<evidence type="ECO:0000313" key="1">
    <source>
        <dbReference type="EMBL" id="SMD14623.1"/>
    </source>
</evidence>
<dbReference type="RefSeq" id="WP_212638053.1">
    <property type="nucleotide sequence ID" value="NZ_FWXY01000058.1"/>
</dbReference>
<accession>A0A1W2EY38</accession>
<dbReference type="STRING" id="1121400.SAMN02746065_1585"/>
<gene>
    <name evidence="1" type="ORF">SAMN02746065_1585</name>
</gene>
<dbReference type="Proteomes" id="UP000192418">
    <property type="component" value="Unassembled WGS sequence"/>
</dbReference>
<organism evidence="1 2">
    <name type="scientific">Desulfocicer vacuolatum DSM 3385</name>
    <dbReference type="NCBI Taxonomy" id="1121400"/>
    <lineage>
        <taxon>Bacteria</taxon>
        <taxon>Pseudomonadati</taxon>
        <taxon>Thermodesulfobacteriota</taxon>
        <taxon>Desulfobacteria</taxon>
        <taxon>Desulfobacterales</taxon>
        <taxon>Desulfobacteraceae</taxon>
        <taxon>Desulfocicer</taxon>
    </lineage>
</organism>
<reference evidence="1 2" key="1">
    <citation type="submission" date="2017-04" db="EMBL/GenBank/DDBJ databases">
        <authorList>
            <person name="Afonso C.L."/>
            <person name="Miller P.J."/>
            <person name="Scott M.A."/>
            <person name="Spackman E."/>
            <person name="Goraichik I."/>
            <person name="Dimitrov K.M."/>
            <person name="Suarez D.L."/>
            <person name="Swayne D.E."/>
        </authorList>
    </citation>
    <scope>NUCLEOTIDE SEQUENCE [LARGE SCALE GENOMIC DNA]</scope>
    <source>
        <strain evidence="1 2">DSM 3385</strain>
    </source>
</reference>
<evidence type="ECO:0000313" key="2">
    <source>
        <dbReference type="Proteomes" id="UP000192418"/>
    </source>
</evidence>
<dbReference type="EMBL" id="FWXY01000058">
    <property type="protein sequence ID" value="SMD14623.1"/>
    <property type="molecule type" value="Genomic_DNA"/>
</dbReference>